<dbReference type="OrthoDB" id="9808066at2"/>
<dbReference type="InterPro" id="IPR003343">
    <property type="entry name" value="Big_2"/>
</dbReference>
<dbReference type="SMART" id="SM00635">
    <property type="entry name" value="BID_2"/>
    <property type="match status" value="5"/>
</dbReference>
<keyword evidence="5" id="KW-1185">Reference proteome</keyword>
<reference evidence="4 5" key="1">
    <citation type="submission" date="2019-05" db="EMBL/GenBank/DDBJ databases">
        <authorList>
            <person name="Narsing Rao M.P."/>
            <person name="Li W.J."/>
        </authorList>
    </citation>
    <scope>NUCLEOTIDE SEQUENCE [LARGE SCALE GENOMIC DNA]</scope>
    <source>
        <strain evidence="4 5">SYSU_K30003</strain>
    </source>
</reference>
<evidence type="ECO:0000313" key="4">
    <source>
        <dbReference type="EMBL" id="TLS53435.1"/>
    </source>
</evidence>
<dbReference type="EMBL" id="VCIW01000002">
    <property type="protein sequence ID" value="TLS53435.1"/>
    <property type="molecule type" value="Genomic_DNA"/>
</dbReference>
<dbReference type="InterPro" id="IPR003961">
    <property type="entry name" value="FN3_dom"/>
</dbReference>
<dbReference type="Gene3D" id="2.60.40.10">
    <property type="entry name" value="Immunoglobulins"/>
    <property type="match status" value="1"/>
</dbReference>
<dbReference type="SMART" id="SM00710">
    <property type="entry name" value="PbH1"/>
    <property type="match status" value="5"/>
</dbReference>
<dbReference type="InterPro" id="IPR036116">
    <property type="entry name" value="FN3_sf"/>
</dbReference>
<evidence type="ECO:0000256" key="1">
    <source>
        <dbReference type="SAM" id="MobiDB-lite"/>
    </source>
</evidence>
<dbReference type="InterPro" id="IPR013783">
    <property type="entry name" value="Ig-like_fold"/>
</dbReference>
<evidence type="ECO:0000313" key="5">
    <source>
        <dbReference type="Proteomes" id="UP000309676"/>
    </source>
</evidence>
<keyword evidence="2" id="KW-0732">Signal</keyword>
<dbReference type="InterPro" id="IPR011050">
    <property type="entry name" value="Pectin_lyase_fold/virulence"/>
</dbReference>
<dbReference type="SUPFAM" id="SSF49265">
    <property type="entry name" value="Fibronectin type III"/>
    <property type="match status" value="1"/>
</dbReference>
<dbReference type="Gene3D" id="2.160.20.10">
    <property type="entry name" value="Single-stranded right-handed beta-helix, Pectin lyase-like"/>
    <property type="match status" value="2"/>
</dbReference>
<dbReference type="Proteomes" id="UP000309676">
    <property type="component" value="Unassembled WGS sequence"/>
</dbReference>
<dbReference type="SUPFAM" id="SSF51126">
    <property type="entry name" value="Pectin lyase-like"/>
    <property type="match status" value="1"/>
</dbReference>
<dbReference type="Pfam" id="PF02368">
    <property type="entry name" value="Big_2"/>
    <property type="match status" value="4"/>
</dbReference>
<accession>A0A5R9GN36</accession>
<evidence type="ECO:0000259" key="3">
    <source>
        <dbReference type="PROSITE" id="PS50853"/>
    </source>
</evidence>
<dbReference type="InterPro" id="IPR008964">
    <property type="entry name" value="Invasin/intimin_cell_adhesion"/>
</dbReference>
<gene>
    <name evidence="4" type="ORF">FE782_03970</name>
</gene>
<dbReference type="Gene3D" id="2.60.40.1080">
    <property type="match status" value="4"/>
</dbReference>
<dbReference type="RefSeq" id="WP_138192727.1">
    <property type="nucleotide sequence ID" value="NZ_VCIW01000002.1"/>
</dbReference>
<feature type="chain" id="PRO_5039378062" description="Fibronectin type-III domain-containing protein" evidence="2">
    <location>
        <begin position="34"/>
        <end position="1584"/>
    </location>
</feature>
<sequence>MQEKRVHRPRGLRNLVSVFLAAALLAGSMAPGAAPRAAAATGGDLLADTFDAAQIGARPPGWTGSAPAAVSPAPEPYVAKATVEELQGEAGRVFRVEKNGKSTATFTLSRNFSGVPTAKTVLTYKVRAEQTNAVFYLPSVRSGSVVLNRFALYNGKFAYMKPGASGWTELAPYQAGVWHEVRLAMDTDSDTFDLFVDGEMKLNREPMTEGGSVSSMYLGIYKDSVGAASFDEMHLHSYKAAVSASFEEAAYEVAAGATAALPLRFEPADATDQSASWSSDNEAVATVSSSGVVTGVSPGTATITATPREPIPAVSVAVTVFEVPVESIAVSPSALTLPVESRAFLTADALPANSTDRRIDWSSADERVATVDGNGEVTGVGPGTTTIVASTPGGLVRGEATVTVTERSAYRELYVSPAGDDAAAGTLEAPFRTIERAQQEVRALNDAMTGDIVVYLRGGTYTLDEALTFTTEDSGANGYFVAYRSYPGETAALSGGRTIDGWTLHDEAHGIYKADAGTDLATRQLFVDGVRAVRARSAAGLTNPVKTADGYVSDDTYIAGWRNVADLEFVYHELWTNPRAKVESILVENGKAVIRMQDPGWNAVANKGMTSATVPVYYENAYELLDEEGEWYLDRSEGTLYYKPRAWERLSSAEVVAPTLERLLTIKGDSVDEPVRNLAFEGLQFLYTTWMRPSTAAGHADAQNNHLRYPGAPDELPDAAIRMELANTVHFRGNDFAKLGISAIRMENGVQNTLIEGNRFYDISGSAVNVGQPFSTIRDVFNPDDHRLAMKNNDIVNNLIHDIGVDYKSAAAISAGYPLDMDIRHNEIYNIPYSGTHIGYGWAREFDPVTKNVKIQNNLVYDLMGMGVRDGGAFYSLGTTGATAETKNLVSGNYVRNQMDGTAPLYADEGSAYWRYENNVVDLSESPPWHSPVRWASAWTGTIHDLDFVNNYTTAPEHTNNGYNNTFVGTSVHPDANWPAAARAIIAASGLEAEFAGLAAGRVSRWKTEPVNLNVGGSAAAVLHARNGKDEPVDASQSEVYYSIADPSVATVDASGVVTGVGKGATTLTMRIVSGTVLRTVKTDVFVGDTISSIRLVDQVGKVAYAKAGTSKALAVEGETEFGGRLENIEDLRIESSDPAVAAVSEDGVLTARAVGSTVLTMRGTYLGNPAESSILLKVWDETYQGDYTLRSEIDRADEWYVSSGGSGSVTAGDQDITIATPGGHAIYQGRTFQNELLDFDLTVNGSGSWYALMFGNQDRERGYSNGSSYLVTISASAFELQRFNEGRRTVIYGNIAGYESLGGDAAPNTLLPIGETKRVQLGSFEEEGGVRLILRVDGVEVFNYLDTGTDALKGPGYFGLVSRVGSLTIGKRDVGPATAAGLKVDGAKVQHVGESQTLVAKALGADGEPVPTPAGIAFGSSDDSVAVVDASSGTVTALRPGTTVITATYGSAVGALTLTVLPDRAPPAWSEGAALTVSDVMPTAMTLHWPAAIDAAGVDRYELSMDGRIVAIVPGTVREHRVTGLSANRVYAFELVAVDADGSRGAALFAEQLSLPVPPNGPGNGRGPEFGQEQGNGPRGVDD</sequence>
<feature type="region of interest" description="Disordered" evidence="1">
    <location>
        <begin position="1555"/>
        <end position="1584"/>
    </location>
</feature>
<dbReference type="InterPro" id="IPR012334">
    <property type="entry name" value="Pectin_lyas_fold"/>
</dbReference>
<dbReference type="InterPro" id="IPR006626">
    <property type="entry name" value="PbH1"/>
</dbReference>
<protein>
    <recommendedName>
        <fullName evidence="3">Fibronectin type-III domain-containing protein</fullName>
    </recommendedName>
</protein>
<feature type="domain" description="Fibronectin type-III" evidence="3">
    <location>
        <begin position="1472"/>
        <end position="1561"/>
    </location>
</feature>
<organism evidence="4 5">
    <name type="scientific">Paenibacillus antri</name>
    <dbReference type="NCBI Taxonomy" id="2582848"/>
    <lineage>
        <taxon>Bacteria</taxon>
        <taxon>Bacillati</taxon>
        <taxon>Bacillota</taxon>
        <taxon>Bacilli</taxon>
        <taxon>Bacillales</taxon>
        <taxon>Paenibacillaceae</taxon>
        <taxon>Paenibacillus</taxon>
    </lineage>
</organism>
<proteinExistence type="predicted"/>
<feature type="signal peptide" evidence="2">
    <location>
        <begin position="1"/>
        <end position="33"/>
    </location>
</feature>
<name>A0A5R9GN36_9BACL</name>
<dbReference type="CDD" id="cd00063">
    <property type="entry name" value="FN3"/>
    <property type="match status" value="1"/>
</dbReference>
<dbReference type="InterPro" id="IPR048482">
    <property type="entry name" value="GH141_ins"/>
</dbReference>
<dbReference type="PANTHER" id="PTHR36453:SF1">
    <property type="entry name" value="RIGHT HANDED BETA HELIX DOMAIN-CONTAINING PROTEIN"/>
    <property type="match status" value="1"/>
</dbReference>
<dbReference type="SUPFAM" id="SSF49373">
    <property type="entry name" value="Invasin/intimin cell-adhesion fragments"/>
    <property type="match status" value="4"/>
</dbReference>
<dbReference type="PROSITE" id="PS50853">
    <property type="entry name" value="FN3"/>
    <property type="match status" value="1"/>
</dbReference>
<comment type="caution">
    <text evidence="4">The sequence shown here is derived from an EMBL/GenBank/DDBJ whole genome shotgun (WGS) entry which is preliminary data.</text>
</comment>
<evidence type="ECO:0000256" key="2">
    <source>
        <dbReference type="SAM" id="SignalP"/>
    </source>
</evidence>
<dbReference type="SMART" id="SM00060">
    <property type="entry name" value="FN3"/>
    <property type="match status" value="1"/>
</dbReference>
<dbReference type="Pfam" id="PF21231">
    <property type="entry name" value="GH141_M"/>
    <property type="match status" value="1"/>
</dbReference>
<dbReference type="PANTHER" id="PTHR36453">
    <property type="entry name" value="SECRETED PROTEIN-RELATED"/>
    <property type="match status" value="1"/>
</dbReference>